<keyword evidence="3" id="KW-1185">Reference proteome</keyword>
<sequence>MILILLLTPSTAQNKNRYHSLKKLYSWTITKNTTINENNEHEQELTMKCLYHYLHSLKIQAIDLSDKVLIQLYDENKIHDGDNIEKRLKRLCEFLNQIFDKDKRLFKNLLSTANNENQQYLVKLSKKILNHNDTDTKKIENDFDMETCCILLTTEDDIKLFYSRICTFTNLIFVVIDIDKIHHRLRKLILNEQDQLSKLQTQHATVYYFSRELTLRKISTLIKFDDNQTVEVPISNRNITITELLTKFSMTTTATSNEYKYLATMNTHQIIENNQEIVSNLCETKLLLVKDETCLVSVEKLSKNCKNKKNYKRFLMNSTISDVYKQCQISNFKCIQFNCSHSITCERLCQISCLLFKENVEFYALEYDGSEMDAT</sequence>
<evidence type="ECO:0000313" key="2">
    <source>
        <dbReference type="EMBL" id="CAF4067144.1"/>
    </source>
</evidence>
<dbReference type="EMBL" id="CAJOBC010025444">
    <property type="protein sequence ID" value="CAF4067144.1"/>
    <property type="molecule type" value="Genomic_DNA"/>
</dbReference>
<dbReference type="Proteomes" id="UP000681722">
    <property type="component" value="Unassembled WGS sequence"/>
</dbReference>
<gene>
    <name evidence="1" type="ORF">GPM918_LOCUS27317</name>
    <name evidence="2" type="ORF">SRO942_LOCUS27610</name>
</gene>
<dbReference type="EMBL" id="CAJNOQ010011397">
    <property type="protein sequence ID" value="CAF1275920.1"/>
    <property type="molecule type" value="Genomic_DNA"/>
</dbReference>
<dbReference type="Proteomes" id="UP000663829">
    <property type="component" value="Unassembled WGS sequence"/>
</dbReference>
<accession>A0A815C5B4</accession>
<comment type="caution">
    <text evidence="1">The sequence shown here is derived from an EMBL/GenBank/DDBJ whole genome shotgun (WGS) entry which is preliminary data.</text>
</comment>
<name>A0A815C5B4_9BILA</name>
<feature type="non-terminal residue" evidence="1">
    <location>
        <position position="1"/>
    </location>
</feature>
<dbReference type="AlphaFoldDB" id="A0A815C5B4"/>
<organism evidence="1 3">
    <name type="scientific">Didymodactylos carnosus</name>
    <dbReference type="NCBI Taxonomy" id="1234261"/>
    <lineage>
        <taxon>Eukaryota</taxon>
        <taxon>Metazoa</taxon>
        <taxon>Spiralia</taxon>
        <taxon>Gnathifera</taxon>
        <taxon>Rotifera</taxon>
        <taxon>Eurotatoria</taxon>
        <taxon>Bdelloidea</taxon>
        <taxon>Philodinida</taxon>
        <taxon>Philodinidae</taxon>
        <taxon>Didymodactylos</taxon>
    </lineage>
</organism>
<proteinExistence type="predicted"/>
<protein>
    <submittedName>
        <fullName evidence="1">Uncharacterized protein</fullName>
    </submittedName>
</protein>
<reference evidence="1" key="1">
    <citation type="submission" date="2021-02" db="EMBL/GenBank/DDBJ databases">
        <authorList>
            <person name="Nowell W R."/>
        </authorList>
    </citation>
    <scope>NUCLEOTIDE SEQUENCE</scope>
</reference>
<evidence type="ECO:0000313" key="3">
    <source>
        <dbReference type="Proteomes" id="UP000663829"/>
    </source>
</evidence>
<evidence type="ECO:0000313" key="1">
    <source>
        <dbReference type="EMBL" id="CAF1275920.1"/>
    </source>
</evidence>